<sequence length="113" mass="11890">MAPWLIPALKAVLPHIGTIISATAPAFTKKGTAPTTDQTHLLQQQISELQAAASQNATHVKELAEQLQRTVAAIEQAASVATSNQQRALQLSLAAIALSAISLCAVVLHVLFF</sequence>
<dbReference type="Proteomes" id="UP001302719">
    <property type="component" value="Chromosome"/>
</dbReference>
<evidence type="ECO:0000256" key="2">
    <source>
        <dbReference type="SAM" id="Phobius"/>
    </source>
</evidence>
<dbReference type="RefSeq" id="WP_312641289.1">
    <property type="nucleotide sequence ID" value="NZ_CP116967.1"/>
</dbReference>
<protein>
    <submittedName>
        <fullName evidence="3">Uncharacterized protein</fullName>
    </submittedName>
</protein>
<keyword evidence="4" id="KW-1185">Reference proteome</keyword>
<feature type="transmembrane region" description="Helical" evidence="2">
    <location>
        <begin position="91"/>
        <end position="112"/>
    </location>
</feature>
<gene>
    <name evidence="3" type="ORF">PP769_14315</name>
</gene>
<reference evidence="3 4" key="1">
    <citation type="submission" date="2023-01" db="EMBL/GenBank/DDBJ databases">
        <title>Cultivation and genomic characterization of new, ubiquitous marine nitrite-oxidizing bacteria from the Nitrospirales.</title>
        <authorList>
            <person name="Mueller A.J."/>
            <person name="Daebeler A."/>
            <person name="Herbold C.W."/>
            <person name="Kirkegaard R.H."/>
            <person name="Daims H."/>
        </authorList>
    </citation>
    <scope>NUCLEOTIDE SEQUENCE [LARGE SCALE GENOMIC DNA]</scope>
    <source>
        <strain evidence="3 4">VA</strain>
    </source>
</reference>
<dbReference type="EMBL" id="CP116967">
    <property type="protein sequence ID" value="WNM57141.1"/>
    <property type="molecule type" value="Genomic_DNA"/>
</dbReference>
<evidence type="ECO:0000256" key="1">
    <source>
        <dbReference type="SAM" id="Coils"/>
    </source>
</evidence>
<evidence type="ECO:0000313" key="3">
    <source>
        <dbReference type="EMBL" id="WNM57141.1"/>
    </source>
</evidence>
<dbReference type="AlphaFoldDB" id="A0AA96G927"/>
<keyword evidence="2" id="KW-0812">Transmembrane</keyword>
<dbReference type="KEGG" id="nall:PP769_14315"/>
<name>A0AA96G927_9BACT</name>
<feature type="coiled-coil region" evidence="1">
    <location>
        <begin position="57"/>
        <end position="84"/>
    </location>
</feature>
<evidence type="ECO:0000313" key="4">
    <source>
        <dbReference type="Proteomes" id="UP001302719"/>
    </source>
</evidence>
<organism evidence="3 4">
    <name type="scientific">Candidatus Nitrospira allomarina</name>
    <dbReference type="NCBI Taxonomy" id="3020900"/>
    <lineage>
        <taxon>Bacteria</taxon>
        <taxon>Pseudomonadati</taxon>
        <taxon>Nitrospirota</taxon>
        <taxon>Nitrospiria</taxon>
        <taxon>Nitrospirales</taxon>
        <taxon>Nitrospiraceae</taxon>
        <taxon>Nitrospira</taxon>
    </lineage>
</organism>
<keyword evidence="1" id="KW-0175">Coiled coil</keyword>
<accession>A0AA96G927</accession>
<keyword evidence="2" id="KW-1133">Transmembrane helix</keyword>
<proteinExistence type="predicted"/>
<keyword evidence="2" id="KW-0472">Membrane</keyword>